<evidence type="ECO:0000313" key="2">
    <source>
        <dbReference type="EMBL" id="EOA84210.1"/>
    </source>
</evidence>
<feature type="region of interest" description="Disordered" evidence="1">
    <location>
        <begin position="724"/>
        <end position="776"/>
    </location>
</feature>
<protein>
    <submittedName>
        <fullName evidence="2">Uncharacterized protein</fullName>
    </submittedName>
</protein>
<evidence type="ECO:0000256" key="1">
    <source>
        <dbReference type="SAM" id="MobiDB-lite"/>
    </source>
</evidence>
<reference evidence="2 3" key="2">
    <citation type="journal article" date="2013" name="PLoS Genet.">
        <title>Comparative genome structure, secondary metabolite, and effector coding capacity across Cochliobolus pathogens.</title>
        <authorList>
            <person name="Condon B.J."/>
            <person name="Leng Y."/>
            <person name="Wu D."/>
            <person name="Bushley K.E."/>
            <person name="Ohm R.A."/>
            <person name="Otillar R."/>
            <person name="Martin J."/>
            <person name="Schackwitz W."/>
            <person name="Grimwood J."/>
            <person name="MohdZainudin N."/>
            <person name="Xue C."/>
            <person name="Wang R."/>
            <person name="Manning V.A."/>
            <person name="Dhillon B."/>
            <person name="Tu Z.J."/>
            <person name="Steffenson B.J."/>
            <person name="Salamov A."/>
            <person name="Sun H."/>
            <person name="Lowry S."/>
            <person name="LaButti K."/>
            <person name="Han J."/>
            <person name="Copeland A."/>
            <person name="Lindquist E."/>
            <person name="Barry K."/>
            <person name="Schmutz J."/>
            <person name="Baker S.E."/>
            <person name="Ciuffetti L.M."/>
            <person name="Grigoriev I.V."/>
            <person name="Zhong S."/>
            <person name="Turgeon B.G."/>
        </authorList>
    </citation>
    <scope>NUCLEOTIDE SEQUENCE [LARGE SCALE GENOMIC DNA]</scope>
    <source>
        <strain evidence="3">28A</strain>
    </source>
</reference>
<dbReference type="HOGENOM" id="CLU_311036_0_0_1"/>
<feature type="region of interest" description="Disordered" evidence="1">
    <location>
        <begin position="535"/>
        <end position="575"/>
    </location>
</feature>
<feature type="compositionally biased region" description="Low complexity" evidence="1">
    <location>
        <begin position="867"/>
        <end position="881"/>
    </location>
</feature>
<dbReference type="OrthoDB" id="3796908at2759"/>
<feature type="compositionally biased region" description="Acidic residues" evidence="1">
    <location>
        <begin position="833"/>
        <end position="860"/>
    </location>
</feature>
<evidence type="ECO:0000313" key="3">
    <source>
        <dbReference type="Proteomes" id="UP000016935"/>
    </source>
</evidence>
<feature type="region of interest" description="Disordered" evidence="1">
    <location>
        <begin position="830"/>
        <end position="945"/>
    </location>
</feature>
<feature type="compositionally biased region" description="Basic and acidic residues" evidence="1">
    <location>
        <begin position="344"/>
        <end position="353"/>
    </location>
</feature>
<accession>R0IG58</accession>
<feature type="compositionally biased region" description="Basic and acidic residues" evidence="1">
    <location>
        <begin position="164"/>
        <end position="173"/>
    </location>
</feature>
<name>R0IG58_EXST2</name>
<feature type="compositionally biased region" description="Low complexity" evidence="1">
    <location>
        <begin position="746"/>
        <end position="757"/>
    </location>
</feature>
<dbReference type="GeneID" id="19402451"/>
<keyword evidence="3" id="KW-1185">Reference proteome</keyword>
<dbReference type="AlphaFoldDB" id="R0IG58"/>
<feature type="compositionally biased region" description="Basic and acidic residues" evidence="1">
    <location>
        <begin position="41"/>
        <end position="86"/>
    </location>
</feature>
<dbReference type="Proteomes" id="UP000016935">
    <property type="component" value="Unassembled WGS sequence"/>
</dbReference>
<feature type="compositionally biased region" description="Polar residues" evidence="1">
    <location>
        <begin position="115"/>
        <end position="129"/>
    </location>
</feature>
<reference evidence="2 3" key="1">
    <citation type="journal article" date="2012" name="PLoS Pathog.">
        <title>Diverse lifestyles and strategies of plant pathogenesis encoded in the genomes of eighteen Dothideomycetes fungi.</title>
        <authorList>
            <person name="Ohm R.A."/>
            <person name="Feau N."/>
            <person name="Henrissat B."/>
            <person name="Schoch C.L."/>
            <person name="Horwitz B.A."/>
            <person name="Barry K.W."/>
            <person name="Condon B.J."/>
            <person name="Copeland A.C."/>
            <person name="Dhillon B."/>
            <person name="Glaser F."/>
            <person name="Hesse C.N."/>
            <person name="Kosti I."/>
            <person name="LaButti K."/>
            <person name="Lindquist E.A."/>
            <person name="Lucas S."/>
            <person name="Salamov A.A."/>
            <person name="Bradshaw R.E."/>
            <person name="Ciuffetti L."/>
            <person name="Hamelin R.C."/>
            <person name="Kema G.H.J."/>
            <person name="Lawrence C."/>
            <person name="Scott J.A."/>
            <person name="Spatafora J.W."/>
            <person name="Turgeon B.G."/>
            <person name="de Wit P.J.G.M."/>
            <person name="Zhong S."/>
            <person name="Goodwin S.B."/>
            <person name="Grigoriev I.V."/>
        </authorList>
    </citation>
    <scope>NUCLEOTIDE SEQUENCE [LARGE SCALE GENOMIC DNA]</scope>
    <source>
        <strain evidence="3">28A</strain>
    </source>
</reference>
<proteinExistence type="predicted"/>
<gene>
    <name evidence="2" type="ORF">SETTUDRAFT_21568</name>
</gene>
<feature type="region of interest" description="Disordered" evidence="1">
    <location>
        <begin position="1"/>
        <end position="182"/>
    </location>
</feature>
<sequence length="945" mass="102146">MQPASKSTVQDPREAGACSQWEQPDSSSVRKEMEGPASRRCKGEAASHELQEMDTSQRDSEEGVIKDKPEEAPAEKDKTMCAKNNRETGQQEQHGVKSKDNADNTAGLPAGTETLALTLSNCSGQSTQPKGVPEANAKTGSVEREPEREAEALHQDVSSNDAPVKSEKLDEVHSSTVESLSEPAKEILQDNVTGKRVECAELEQAEYPGPTVGQGIEFHASQGTSATSHGEKDEGYNQTVDVTAGEPDHNNVAQSAVSLESGGVQGEPCSGHASLQTTVSGKPAQKDEEPHATPTPEQTAASHHRKESYETAKLALQDTRTEVDGEKATTNPPQQPKSILVDTPPKHKMDQTPRHHSFSTPFNFTSNSPLFRHSTGDVPIHYLTSNDFAPYNTLAPAPPSLLQASIPAYPQPNFDDVFSRQQQLQAQIAEKKRQLEHVRRLQVERAYQAPDAYGYSGFSPNQHSATTPSFLMGPLTYQRAPPQPGYPQPGFGNGPAKYQGGQMQPSVPHGQMPVNSYMAPYPTQGCNMIGMPLPGLRTTAPESTPQQRDDDRMDEDDCEEEMHKRGSSDDDEPLKMRVKRHPSGTSPTVTISKPDSPALALQHQVQHTDTASTPLVSHPPPSTTTPAFDWKLPQYDIQVQPPTPTNDLPSAKISLPGLVREELLLSPDHADQETHLLLNVFLPAQRALATPDPCPAVALLNFHTIAVMVIEAYVQFEIGDEEPGSRIRTHGGNSQHVGGGSGSGSGSSSSSSAGAGSKKTKAKTSHETEYPRTRSARSANPDEIFFAVLDRWRAGLESNKKNLELIRGIQEFCDVALDVIFHVKEHGLLGHEDGDDEEEENAEDAGGECEEGDADADDQGILETHKTTTTTAKPKPTTKAKTQVHGVKRNPTSKQKQSQPSRKKVKLGPDEGTTKKNSGNENGKGNGKGKGKKGKQAGITVVKRK</sequence>
<dbReference type="RefSeq" id="XP_008028033.1">
    <property type="nucleotide sequence ID" value="XM_008029842.1"/>
</dbReference>
<feature type="region of interest" description="Disordered" evidence="1">
    <location>
        <begin position="477"/>
        <end position="511"/>
    </location>
</feature>
<feature type="region of interest" description="Disordered" evidence="1">
    <location>
        <begin position="206"/>
        <end position="360"/>
    </location>
</feature>
<organism evidence="2 3">
    <name type="scientific">Exserohilum turcicum (strain 28A)</name>
    <name type="common">Northern leaf blight fungus</name>
    <name type="synonym">Setosphaeria turcica</name>
    <dbReference type="NCBI Taxonomy" id="671987"/>
    <lineage>
        <taxon>Eukaryota</taxon>
        <taxon>Fungi</taxon>
        <taxon>Dikarya</taxon>
        <taxon>Ascomycota</taxon>
        <taxon>Pezizomycotina</taxon>
        <taxon>Dothideomycetes</taxon>
        <taxon>Pleosporomycetidae</taxon>
        <taxon>Pleosporales</taxon>
        <taxon>Pleosporineae</taxon>
        <taxon>Pleosporaceae</taxon>
        <taxon>Exserohilum</taxon>
    </lineage>
</organism>
<feature type="compositionally biased region" description="Polar residues" evidence="1">
    <location>
        <begin position="1"/>
        <end position="10"/>
    </location>
</feature>
<feature type="compositionally biased region" description="Basic and acidic residues" evidence="1">
    <location>
        <begin position="141"/>
        <end position="154"/>
    </location>
</feature>
<dbReference type="EMBL" id="KB908814">
    <property type="protein sequence ID" value="EOA84210.1"/>
    <property type="molecule type" value="Genomic_DNA"/>
</dbReference>